<comment type="function">
    <text evidence="6">Component of the NOP7 complex, which is required for maturation of the 25S and 5.8S ribosomal RNAs and formation of the 60S ribosome.</text>
</comment>
<dbReference type="Pfam" id="PF00400">
    <property type="entry name" value="WD40"/>
    <property type="match status" value="4"/>
</dbReference>
<dbReference type="PROSITE" id="PS50082">
    <property type="entry name" value="WD_REPEATS_2"/>
    <property type="match status" value="2"/>
</dbReference>
<name>A0A8H5BER3_9AGAR</name>
<feature type="domain" description="BOP1 N-terminal" evidence="9">
    <location>
        <begin position="151"/>
        <end position="407"/>
    </location>
</feature>
<evidence type="ECO:0000256" key="7">
    <source>
        <dbReference type="PROSITE-ProRule" id="PRU00221"/>
    </source>
</evidence>
<feature type="compositionally biased region" description="Acidic residues" evidence="8">
    <location>
        <begin position="37"/>
        <end position="99"/>
    </location>
</feature>
<keyword evidence="3 7" id="KW-0853">WD repeat</keyword>
<comment type="similarity">
    <text evidence="6">Belongs to the WD repeat BOP1/ERB1 family.</text>
</comment>
<dbReference type="GO" id="GO:0005654">
    <property type="term" value="C:nucleoplasm"/>
    <property type="evidence" value="ECO:0007669"/>
    <property type="project" value="UniProtKB-SubCell"/>
</dbReference>
<dbReference type="InterPro" id="IPR019775">
    <property type="entry name" value="WD40_repeat_CS"/>
</dbReference>
<feature type="region of interest" description="Disordered" evidence="8">
    <location>
        <begin position="294"/>
        <end position="326"/>
    </location>
</feature>
<dbReference type="PROSITE" id="PS00678">
    <property type="entry name" value="WD_REPEATS_1"/>
    <property type="match status" value="1"/>
</dbReference>
<dbReference type="InterPro" id="IPR015943">
    <property type="entry name" value="WD40/YVTN_repeat-like_dom_sf"/>
</dbReference>
<evidence type="ECO:0000313" key="11">
    <source>
        <dbReference type="Proteomes" id="UP000567179"/>
    </source>
</evidence>
<organism evidence="10 11">
    <name type="scientific">Psilocybe cf. subviscida</name>
    <dbReference type="NCBI Taxonomy" id="2480587"/>
    <lineage>
        <taxon>Eukaryota</taxon>
        <taxon>Fungi</taxon>
        <taxon>Dikarya</taxon>
        <taxon>Basidiomycota</taxon>
        <taxon>Agaricomycotina</taxon>
        <taxon>Agaricomycetes</taxon>
        <taxon>Agaricomycetidae</taxon>
        <taxon>Agaricales</taxon>
        <taxon>Agaricineae</taxon>
        <taxon>Strophariaceae</taxon>
        <taxon>Psilocybe</taxon>
    </lineage>
</organism>
<sequence length="756" mass="85473">MPVKDLVRKSAKRKQIDDEETAPPQEELQSHGVLEMLSEDEDDGDASEDDGQLDEFPEIVTDSDSEEEDEGDGEDEEDASSDEEEEEDDEEDADSDASDESLHIFPKAKVIVSDITKQPKTVYPEIEPDYDSDSSTEDDPNRVGNVPMHWYDDLPHIGYDMNGKQVLRPARGDELDKFLATVDDSSAWTSAFDKSAQADKPLTGEELDLIRRLHANENPDANYDPYEPTTEWFTGKGKEEIMPLSGALQPKRRWVPSKWEKQKVMKIVRAIRQGRILPNKPKTSKSKFEPFAIWTEPSSSHPPPLPAPKRPLPTNAESYNPPEEYLPTEEERKAWEALDPEDRERDYLPQKFSSLRQVPAYDRFIKERFFRQLDLYLAPRVQRMKLNIDPNSLIPKLPSPSSLKPFPNYRSLQFHHPKGRARAISVSPDGAWVISGDEDGVVSLWEINVGREVKRWKFESKIGALAWCPRTDVSYFVVGVEDTIHFVIPPNVDPAVLSLTQTVLAPTTLPPAPANPSPVKWVTPPTTAWSPDTPILTVHLQPGSGFPTHFCWHRRGDYLASVSTGGSGGVWIHQVTRRHSQSPFKKIKGAVQSVLFHPLKPHFFVATQQYVRIYNLSEQKLIKTLIPGIKWISSMDVHPSGDHLIVGGYDRKLCWFDLELSEKPYKVLRYHSRAIRSLQFHPSYPLFASSSDDGSIQIFHSRVYNDLMTDPLIVPLKILRGHTVAEGLGVLQVKWCSKQPWLVSSGADGSVAVWCS</sequence>
<dbReference type="InterPro" id="IPR036322">
    <property type="entry name" value="WD40_repeat_dom_sf"/>
</dbReference>
<evidence type="ECO:0000256" key="6">
    <source>
        <dbReference type="HAMAP-Rule" id="MF_03027"/>
    </source>
</evidence>
<keyword evidence="11" id="KW-1185">Reference proteome</keyword>
<feature type="region of interest" description="Disordered" evidence="8">
    <location>
        <begin position="1"/>
        <end position="147"/>
    </location>
</feature>
<comment type="subunit">
    <text evidence="6">Component of the NOP7 complex, composed of ERB1, NOP7 and YTM1. Within the NOP7 complex ERB1 appears to interact directly with NOP7 and YTM1. The NOP7 complex also associates with the 66S pre-ribosome.</text>
</comment>
<keyword evidence="2 6" id="KW-0698">rRNA processing</keyword>
<protein>
    <recommendedName>
        <fullName evidence="6">Ribosome biogenesis protein ERB1</fullName>
    </recommendedName>
    <alternativeName>
        <fullName evidence="6">Eukaryotic ribosome biogenesis protein 1</fullName>
    </alternativeName>
</protein>
<evidence type="ECO:0000256" key="8">
    <source>
        <dbReference type="SAM" id="MobiDB-lite"/>
    </source>
</evidence>
<feature type="repeat" description="WD" evidence="7">
    <location>
        <begin position="414"/>
        <end position="455"/>
    </location>
</feature>
<dbReference type="Gene3D" id="2.130.10.10">
    <property type="entry name" value="YVTN repeat-like/Quinoprotein amine dehydrogenase"/>
    <property type="match status" value="1"/>
</dbReference>
<dbReference type="SMART" id="SM00320">
    <property type="entry name" value="WD40"/>
    <property type="match status" value="6"/>
</dbReference>
<dbReference type="GO" id="GO:0000466">
    <property type="term" value="P:maturation of 5.8S rRNA from tricistronic rRNA transcript (SSU-rRNA, 5.8S rRNA, LSU-rRNA)"/>
    <property type="evidence" value="ECO:0007669"/>
    <property type="project" value="UniProtKB-UniRule"/>
</dbReference>
<comment type="caution">
    <text evidence="10">The sequence shown here is derived from an EMBL/GenBank/DDBJ whole genome shotgun (WGS) entry which is preliminary data.</text>
</comment>
<dbReference type="Proteomes" id="UP000567179">
    <property type="component" value="Unassembled WGS sequence"/>
</dbReference>
<dbReference type="PANTHER" id="PTHR17605:SF0">
    <property type="entry name" value="RIBOSOME BIOGENESIS PROTEIN BOP1"/>
    <property type="match status" value="1"/>
</dbReference>
<dbReference type="AlphaFoldDB" id="A0A8H5BER3"/>
<dbReference type="Pfam" id="PF08145">
    <property type="entry name" value="BOP1NT"/>
    <property type="match status" value="1"/>
</dbReference>
<comment type="subcellular location">
    <subcellularLocation>
        <location evidence="6">Nucleus</location>
        <location evidence="6">Nucleolus</location>
    </subcellularLocation>
    <subcellularLocation>
        <location evidence="6">Nucleus</location>
        <location evidence="6">Nucleoplasm</location>
    </subcellularLocation>
</comment>
<keyword evidence="4" id="KW-0677">Repeat</keyword>
<feature type="repeat" description="WD" evidence="7">
    <location>
        <begin position="668"/>
        <end position="709"/>
    </location>
</feature>
<dbReference type="PROSITE" id="PS50294">
    <property type="entry name" value="WD_REPEATS_REGION"/>
    <property type="match status" value="1"/>
</dbReference>
<dbReference type="PANTHER" id="PTHR17605">
    <property type="entry name" value="RIBOSOME BIOGENESIS PROTEIN BOP1 BLOCK OF PROLIFERATION 1 PROTEIN"/>
    <property type="match status" value="1"/>
</dbReference>
<dbReference type="SUPFAM" id="SSF50978">
    <property type="entry name" value="WD40 repeat-like"/>
    <property type="match status" value="1"/>
</dbReference>
<dbReference type="GO" id="GO:0000463">
    <property type="term" value="P:maturation of LSU-rRNA from tricistronic rRNA transcript (SSU-rRNA, 5.8S rRNA, LSU-rRNA)"/>
    <property type="evidence" value="ECO:0007669"/>
    <property type="project" value="UniProtKB-UniRule"/>
</dbReference>
<evidence type="ECO:0000256" key="1">
    <source>
        <dbReference type="ARBA" id="ARBA00022517"/>
    </source>
</evidence>
<dbReference type="GO" id="GO:0043021">
    <property type="term" value="F:ribonucleoprotein complex binding"/>
    <property type="evidence" value="ECO:0007669"/>
    <property type="project" value="UniProtKB-UniRule"/>
</dbReference>
<dbReference type="GO" id="GO:0030687">
    <property type="term" value="C:preribosome, large subunit precursor"/>
    <property type="evidence" value="ECO:0007669"/>
    <property type="project" value="UniProtKB-UniRule"/>
</dbReference>
<dbReference type="InterPro" id="IPR012953">
    <property type="entry name" value="BOP1_N_dom"/>
</dbReference>
<dbReference type="OrthoDB" id="5571054at2759"/>
<dbReference type="GO" id="GO:0070545">
    <property type="term" value="C:PeBoW complex"/>
    <property type="evidence" value="ECO:0007669"/>
    <property type="project" value="TreeGrafter"/>
</dbReference>
<proteinExistence type="inferred from homology"/>
<evidence type="ECO:0000256" key="4">
    <source>
        <dbReference type="ARBA" id="ARBA00022737"/>
    </source>
</evidence>
<evidence type="ECO:0000256" key="3">
    <source>
        <dbReference type="ARBA" id="ARBA00022574"/>
    </source>
</evidence>
<keyword evidence="1 6" id="KW-0690">Ribosome biogenesis</keyword>
<reference evidence="10 11" key="1">
    <citation type="journal article" date="2020" name="ISME J.">
        <title>Uncovering the hidden diversity of litter-decomposition mechanisms in mushroom-forming fungi.</title>
        <authorList>
            <person name="Floudas D."/>
            <person name="Bentzer J."/>
            <person name="Ahren D."/>
            <person name="Johansson T."/>
            <person name="Persson P."/>
            <person name="Tunlid A."/>
        </authorList>
    </citation>
    <scope>NUCLEOTIDE SEQUENCE [LARGE SCALE GENOMIC DNA]</scope>
    <source>
        <strain evidence="10 11">CBS 101986</strain>
    </source>
</reference>
<dbReference type="SMART" id="SM01035">
    <property type="entry name" value="BOP1NT"/>
    <property type="match status" value="1"/>
</dbReference>
<evidence type="ECO:0000313" key="10">
    <source>
        <dbReference type="EMBL" id="KAF5321915.1"/>
    </source>
</evidence>
<evidence type="ECO:0000256" key="2">
    <source>
        <dbReference type="ARBA" id="ARBA00022552"/>
    </source>
</evidence>
<dbReference type="FunFam" id="2.130.10.10:FF:000576">
    <property type="entry name" value="Ribosome biogenesis protein ERB1"/>
    <property type="match status" value="1"/>
</dbReference>
<dbReference type="InterPro" id="IPR001680">
    <property type="entry name" value="WD40_rpt"/>
</dbReference>
<feature type="compositionally biased region" description="Acidic residues" evidence="8">
    <location>
        <begin position="126"/>
        <end position="138"/>
    </location>
</feature>
<evidence type="ECO:0000259" key="9">
    <source>
        <dbReference type="SMART" id="SM01035"/>
    </source>
</evidence>
<dbReference type="HAMAP" id="MF_03027">
    <property type="entry name" value="BOP1"/>
    <property type="match status" value="1"/>
</dbReference>
<gene>
    <name evidence="6" type="primary">ERB1</name>
    <name evidence="10" type="ORF">D9619_000953</name>
</gene>
<evidence type="ECO:0000256" key="5">
    <source>
        <dbReference type="ARBA" id="ARBA00023242"/>
    </source>
</evidence>
<dbReference type="EMBL" id="JAACJJ010000028">
    <property type="protein sequence ID" value="KAF5321915.1"/>
    <property type="molecule type" value="Genomic_DNA"/>
</dbReference>
<dbReference type="InterPro" id="IPR028598">
    <property type="entry name" value="BOP1/Erb1"/>
</dbReference>
<keyword evidence="5 6" id="KW-0539">Nucleus</keyword>
<feature type="compositionally biased region" description="Pro residues" evidence="8">
    <location>
        <begin position="300"/>
        <end position="311"/>
    </location>
</feature>
<accession>A0A8H5BER3</accession>